<feature type="transmembrane region" description="Helical" evidence="1">
    <location>
        <begin position="37"/>
        <end position="53"/>
    </location>
</feature>
<accession>F3PVZ7</accession>
<keyword evidence="1" id="KW-0472">Membrane</keyword>
<comment type="caution">
    <text evidence="2">The sequence shown here is derived from an EMBL/GenBank/DDBJ whole genome shotgun (WGS) entry which is preliminary data.</text>
</comment>
<dbReference type="STRING" id="763034.HMPREF9446_02927"/>
<dbReference type="HOGENOM" id="CLU_2969754_0_0_10"/>
<organism evidence="2 3">
    <name type="scientific">Bacteroides fluxus YIT 12057</name>
    <dbReference type="NCBI Taxonomy" id="763034"/>
    <lineage>
        <taxon>Bacteria</taxon>
        <taxon>Pseudomonadati</taxon>
        <taxon>Bacteroidota</taxon>
        <taxon>Bacteroidia</taxon>
        <taxon>Bacteroidales</taxon>
        <taxon>Bacteroidaceae</taxon>
        <taxon>Bacteroides</taxon>
    </lineage>
</organism>
<keyword evidence="3" id="KW-1185">Reference proteome</keyword>
<evidence type="ECO:0000313" key="3">
    <source>
        <dbReference type="Proteomes" id="UP000003416"/>
    </source>
</evidence>
<dbReference type="EMBL" id="AFBN01000092">
    <property type="protein sequence ID" value="EGF52659.1"/>
    <property type="molecule type" value="Genomic_DNA"/>
</dbReference>
<reference evidence="2 3" key="1">
    <citation type="submission" date="2011-02" db="EMBL/GenBank/DDBJ databases">
        <authorList>
            <person name="Weinstock G."/>
            <person name="Sodergren E."/>
            <person name="Clifton S."/>
            <person name="Fulton L."/>
            <person name="Fulton B."/>
            <person name="Courtney L."/>
            <person name="Fronick C."/>
            <person name="Harrison M."/>
            <person name="Strong C."/>
            <person name="Farmer C."/>
            <person name="Delahaunty K."/>
            <person name="Markovic C."/>
            <person name="Hall O."/>
            <person name="Minx P."/>
            <person name="Tomlinson C."/>
            <person name="Mitreva M."/>
            <person name="Hou S."/>
            <person name="Chen J."/>
            <person name="Wollam A."/>
            <person name="Pepin K.H."/>
            <person name="Johnson M."/>
            <person name="Bhonagiri V."/>
            <person name="Zhang X."/>
            <person name="Suruliraj S."/>
            <person name="Warren W."/>
            <person name="Chinwalla A."/>
            <person name="Mardis E.R."/>
            <person name="Wilson R.K."/>
        </authorList>
    </citation>
    <scope>NUCLEOTIDE SEQUENCE [LARGE SCALE GENOMIC DNA]</scope>
    <source>
        <strain evidence="2 3">YIT 12057</strain>
    </source>
</reference>
<keyword evidence="1" id="KW-0812">Transmembrane</keyword>
<dbReference type="Proteomes" id="UP000003416">
    <property type="component" value="Unassembled WGS sequence"/>
</dbReference>
<sequence>MQNETIHTKSETCFFCVMDENCANFAINQKTKSMKRILYLITLAVFFIIKNISEVEKL</sequence>
<evidence type="ECO:0000256" key="1">
    <source>
        <dbReference type="SAM" id="Phobius"/>
    </source>
</evidence>
<proteinExistence type="predicted"/>
<dbReference type="AlphaFoldDB" id="F3PVZ7"/>
<keyword evidence="1" id="KW-1133">Transmembrane helix</keyword>
<name>F3PVZ7_9BACE</name>
<evidence type="ECO:0000313" key="2">
    <source>
        <dbReference type="EMBL" id="EGF52659.1"/>
    </source>
</evidence>
<protein>
    <submittedName>
        <fullName evidence="2">Uncharacterized protein</fullName>
    </submittedName>
</protein>
<gene>
    <name evidence="2" type="ORF">HMPREF9446_02927</name>
</gene>